<keyword evidence="3" id="KW-1185">Reference proteome</keyword>
<evidence type="ECO:0000313" key="3">
    <source>
        <dbReference type="Proteomes" id="UP000577724"/>
    </source>
</evidence>
<accession>A0ABX2MGG6</accession>
<evidence type="ECO:0000259" key="1">
    <source>
        <dbReference type="Pfam" id="PF04471"/>
    </source>
</evidence>
<evidence type="ECO:0000313" key="2">
    <source>
        <dbReference type="EMBL" id="NUU53805.1"/>
    </source>
</evidence>
<organism evidence="2 3">
    <name type="scientific">Paenibacillus taichungensis</name>
    <dbReference type="NCBI Taxonomy" id="484184"/>
    <lineage>
        <taxon>Bacteria</taxon>
        <taxon>Bacillati</taxon>
        <taxon>Bacillota</taxon>
        <taxon>Bacilli</taxon>
        <taxon>Bacillales</taxon>
        <taxon>Paenibacillaceae</taxon>
        <taxon>Paenibacillus</taxon>
    </lineage>
</organism>
<dbReference type="EMBL" id="JABMCC010000101">
    <property type="protein sequence ID" value="NUU53805.1"/>
    <property type="molecule type" value="Genomic_DNA"/>
</dbReference>
<reference evidence="2 3" key="1">
    <citation type="submission" date="2020-05" db="EMBL/GenBank/DDBJ databases">
        <title>Genome Sequencing of Type Strains.</title>
        <authorList>
            <person name="Lemaire J.F."/>
            <person name="Inderbitzin P."/>
            <person name="Gregorio O.A."/>
            <person name="Collins S.B."/>
            <person name="Wespe N."/>
            <person name="Knight-Connoni V."/>
        </authorList>
    </citation>
    <scope>NUCLEOTIDE SEQUENCE [LARGE SCALE GENOMIC DNA]</scope>
    <source>
        <strain evidence="2 3">DSM 19942</strain>
    </source>
</reference>
<dbReference type="InterPro" id="IPR011335">
    <property type="entry name" value="Restrct_endonuc-II-like"/>
</dbReference>
<comment type="caution">
    <text evidence="2">The sequence shown here is derived from an EMBL/GenBank/DDBJ whole genome shotgun (WGS) entry which is preliminary data.</text>
</comment>
<dbReference type="GeneID" id="97130422"/>
<dbReference type="SUPFAM" id="SSF52980">
    <property type="entry name" value="Restriction endonuclease-like"/>
    <property type="match status" value="1"/>
</dbReference>
<feature type="domain" description="Restriction endonuclease type IV Mrr" evidence="1">
    <location>
        <begin position="452"/>
        <end position="503"/>
    </location>
</feature>
<protein>
    <recommendedName>
        <fullName evidence="1">Restriction endonuclease type IV Mrr domain-containing protein</fullName>
    </recommendedName>
</protein>
<dbReference type="Pfam" id="PF04471">
    <property type="entry name" value="Mrr_cat"/>
    <property type="match status" value="1"/>
</dbReference>
<dbReference type="RefSeq" id="WP_175381257.1">
    <property type="nucleotide sequence ID" value="NZ_JABMCC010000101.1"/>
</dbReference>
<dbReference type="InterPro" id="IPR007560">
    <property type="entry name" value="Restrct_endonuc_IV_Mrr"/>
</dbReference>
<sequence>MRFPDSSGLLLAIMDGFSNDDEFMVQCIDNYHYPFHDFVRKAKTNEFSSTDIEGYMQTPRLYVIAGHKDKIYRIERVWRSRIKHVFMQLLQNKQMLKKIKDNLKETERYCLESLYWLYLSELVTDENIYYPVAKMFDGGDEDFIILVFYMTADPSDHQFDRVEETINFWIDRERPFLKGYQCLIRSLILRNMVGRKVLASFPNNYGNWGMLLEGGIFLPLVDNFEIGLSKLNSEHIGEWTPGEVEEILLNPIYSLGYYYEHIDLVCEWFYVFLYALATIDEDELATINFELVYRNFCDYLGAHICPYIIIKQKIIEVSDFIKVLRITLGNVREYLKGEEETGVSKNILLMMRNRHAYLPEVYQFIVSNSSLTMKDFSSSISFNYLYWKSILHNLEEVSGSFQKGTSLEKLVQYFICTVPGLKITDVRAIKGRAEVDIYCCNVSFDSCLWKLGALVLIECKNRKNKVTVSDVRNLVPTMEAKGIHGAMIFSRTGFTSVALKEIKYQLSGGKMIVPISIKEMEEIDESKGAYDLIREKIEQFDRIIENNSDNLYF</sequence>
<gene>
    <name evidence="2" type="ORF">HP548_06900</name>
</gene>
<name>A0ABX2MGG6_9BACL</name>
<proteinExistence type="predicted"/>
<dbReference type="Proteomes" id="UP000577724">
    <property type="component" value="Unassembled WGS sequence"/>
</dbReference>